<dbReference type="InterPro" id="IPR022495">
    <property type="entry name" value="Bud32"/>
</dbReference>
<keyword evidence="7" id="KW-0819">tRNA processing</keyword>
<keyword evidence="10" id="KW-0378">Hydrolase</keyword>
<evidence type="ECO:0000256" key="17">
    <source>
        <dbReference type="ARBA" id="ARBA00079584"/>
    </source>
</evidence>
<dbReference type="PROSITE" id="PS00109">
    <property type="entry name" value="PROTEIN_KINASE_TYR"/>
    <property type="match status" value="1"/>
</dbReference>
<dbReference type="GO" id="GO:0008033">
    <property type="term" value="P:tRNA processing"/>
    <property type="evidence" value="ECO:0007669"/>
    <property type="project" value="UniProtKB-KW"/>
</dbReference>
<organism evidence="23">
    <name type="scientific">Timema californicum</name>
    <name type="common">California timema</name>
    <name type="synonym">Walking stick</name>
    <dbReference type="NCBI Taxonomy" id="61474"/>
    <lineage>
        <taxon>Eukaryota</taxon>
        <taxon>Metazoa</taxon>
        <taxon>Ecdysozoa</taxon>
        <taxon>Arthropoda</taxon>
        <taxon>Hexapoda</taxon>
        <taxon>Insecta</taxon>
        <taxon>Pterygota</taxon>
        <taxon>Neoptera</taxon>
        <taxon>Polyneoptera</taxon>
        <taxon>Phasmatodea</taxon>
        <taxon>Timematodea</taxon>
        <taxon>Timematoidea</taxon>
        <taxon>Timematidae</taxon>
        <taxon>Timema</taxon>
    </lineage>
</organism>
<comment type="subunit">
    <text evidence="16">Component of the EKC/KEOPS complex composed of at least GON7, TP53RK, TPRKB, OSGEP and LAGE3; the whole complex dimerizes.</text>
</comment>
<evidence type="ECO:0000256" key="6">
    <source>
        <dbReference type="ARBA" id="ARBA00022679"/>
    </source>
</evidence>
<dbReference type="FunFam" id="3.30.200.20:FF:000201">
    <property type="entry name" value="TP53-regulating kinase isoform X1"/>
    <property type="match status" value="1"/>
</dbReference>
<dbReference type="SUPFAM" id="SSF56112">
    <property type="entry name" value="Protein kinase-like (PK-like)"/>
    <property type="match status" value="1"/>
</dbReference>
<evidence type="ECO:0000256" key="4">
    <source>
        <dbReference type="ARBA" id="ARBA00022527"/>
    </source>
</evidence>
<comment type="catalytic activity">
    <reaction evidence="13">
        <text>L-threonyl-[protein] + ATP = O-phospho-L-threonyl-[protein] + ADP + H(+)</text>
        <dbReference type="Rhea" id="RHEA:46608"/>
        <dbReference type="Rhea" id="RHEA-COMP:11060"/>
        <dbReference type="Rhea" id="RHEA-COMP:11605"/>
        <dbReference type="ChEBI" id="CHEBI:15378"/>
        <dbReference type="ChEBI" id="CHEBI:30013"/>
        <dbReference type="ChEBI" id="CHEBI:30616"/>
        <dbReference type="ChEBI" id="CHEBI:61977"/>
        <dbReference type="ChEBI" id="CHEBI:456216"/>
        <dbReference type="EC" id="2.7.11.1"/>
    </reaction>
</comment>
<evidence type="ECO:0000256" key="14">
    <source>
        <dbReference type="ARBA" id="ARBA00048679"/>
    </source>
</evidence>
<evidence type="ECO:0000256" key="20">
    <source>
        <dbReference type="SAM" id="Coils"/>
    </source>
</evidence>
<evidence type="ECO:0000256" key="11">
    <source>
        <dbReference type="ARBA" id="ARBA00022840"/>
    </source>
</evidence>
<dbReference type="AlphaFoldDB" id="A0A7R9J6D6"/>
<evidence type="ECO:0000256" key="19">
    <source>
        <dbReference type="ARBA" id="ARBA00081359"/>
    </source>
</evidence>
<feature type="coiled-coil region" evidence="20">
    <location>
        <begin position="268"/>
        <end position="295"/>
    </location>
</feature>
<evidence type="ECO:0000256" key="2">
    <source>
        <dbReference type="ARBA" id="ARBA00010630"/>
    </source>
</evidence>
<dbReference type="Gene3D" id="1.10.510.10">
    <property type="entry name" value="Transferase(Phosphotransferase) domain 1"/>
    <property type="match status" value="1"/>
</dbReference>
<dbReference type="EC" id="2.7.11.1" evidence="3"/>
<evidence type="ECO:0000256" key="7">
    <source>
        <dbReference type="ARBA" id="ARBA00022694"/>
    </source>
</evidence>
<keyword evidence="5" id="KW-0597">Phosphoprotein</keyword>
<dbReference type="NCBIfam" id="TIGR03724">
    <property type="entry name" value="arch_bud32"/>
    <property type="match status" value="1"/>
</dbReference>
<proteinExistence type="inferred from homology"/>
<feature type="domain" description="Protein kinase" evidence="22">
    <location>
        <begin position="75"/>
        <end position="299"/>
    </location>
</feature>
<evidence type="ECO:0000256" key="12">
    <source>
        <dbReference type="ARBA" id="ARBA00023242"/>
    </source>
</evidence>
<dbReference type="FunFam" id="1.10.510.10:FF:000323">
    <property type="entry name" value="TP53-regulating kinase, putative"/>
    <property type="match status" value="1"/>
</dbReference>
<evidence type="ECO:0000256" key="10">
    <source>
        <dbReference type="ARBA" id="ARBA00022801"/>
    </source>
</evidence>
<reference evidence="23" key="1">
    <citation type="submission" date="2020-11" db="EMBL/GenBank/DDBJ databases">
        <authorList>
            <person name="Tran Van P."/>
        </authorList>
    </citation>
    <scope>NUCLEOTIDE SEQUENCE</scope>
</reference>
<dbReference type="InterPro" id="IPR000719">
    <property type="entry name" value="Prot_kinase_dom"/>
</dbReference>
<dbReference type="Pfam" id="PF00069">
    <property type="entry name" value="Pkinase"/>
    <property type="match status" value="1"/>
</dbReference>
<comment type="function">
    <text evidence="15">Component of the EKC/KEOPS complex that is required for the formation of a threonylcarbamoyl group on adenosine at position 37 (t(6)A37) in tRNAs that read codons beginning with adenine. The complex is probably involved in the transfer of the threonylcarbamoyl moiety of threonylcarbamoyl-AMP (TC-AMP) to the N6 group of A37. TP53RK has ATPase activity in the context of the EKC/KEOPS complex and likely plays a supporting role to the catalytic subunit OSGEP. Atypical protein kinase that phosphorylates 'Ser-15' of p53/TP53 protein and may therefore participate in its activation.</text>
</comment>
<comment type="catalytic activity">
    <reaction evidence="14">
        <text>L-seryl-[protein] + ATP = O-phospho-L-seryl-[protein] + ADP + H(+)</text>
        <dbReference type="Rhea" id="RHEA:17989"/>
        <dbReference type="Rhea" id="RHEA-COMP:9863"/>
        <dbReference type="Rhea" id="RHEA-COMP:11604"/>
        <dbReference type="ChEBI" id="CHEBI:15378"/>
        <dbReference type="ChEBI" id="CHEBI:29999"/>
        <dbReference type="ChEBI" id="CHEBI:30616"/>
        <dbReference type="ChEBI" id="CHEBI:83421"/>
        <dbReference type="ChEBI" id="CHEBI:456216"/>
        <dbReference type="EC" id="2.7.11.1"/>
    </reaction>
</comment>
<dbReference type="Gene3D" id="3.30.200.20">
    <property type="entry name" value="Phosphorylase Kinase, domain 1"/>
    <property type="match status" value="1"/>
</dbReference>
<evidence type="ECO:0000256" key="9">
    <source>
        <dbReference type="ARBA" id="ARBA00022777"/>
    </source>
</evidence>
<keyword evidence="20" id="KW-0175">Coiled coil</keyword>
<dbReference type="GO" id="GO:0004674">
    <property type="term" value="F:protein serine/threonine kinase activity"/>
    <property type="evidence" value="ECO:0007669"/>
    <property type="project" value="UniProtKB-KW"/>
</dbReference>
<keyword evidence="4" id="KW-0723">Serine/threonine-protein kinase</keyword>
<evidence type="ECO:0000256" key="8">
    <source>
        <dbReference type="ARBA" id="ARBA00022741"/>
    </source>
</evidence>
<protein>
    <recommendedName>
        <fullName evidence="3">non-specific serine/threonine protein kinase</fullName>
        <ecNumber evidence="3">2.7.11.1</ecNumber>
    </recommendedName>
    <alternativeName>
        <fullName evidence="17">Nori-2</fullName>
    </alternativeName>
    <alternativeName>
        <fullName evidence="18">TP53-regulating kinase</fullName>
    </alternativeName>
    <alternativeName>
        <fullName evidence="19">p53-related protein kinase</fullName>
    </alternativeName>
</protein>
<dbReference type="InterPro" id="IPR008266">
    <property type="entry name" value="Tyr_kinase_AS"/>
</dbReference>
<comment type="subcellular location">
    <subcellularLocation>
        <location evidence="1">Nucleus</location>
    </subcellularLocation>
</comment>
<evidence type="ECO:0000256" key="13">
    <source>
        <dbReference type="ARBA" id="ARBA00047899"/>
    </source>
</evidence>
<dbReference type="GO" id="GO:0005634">
    <property type="term" value="C:nucleus"/>
    <property type="evidence" value="ECO:0007669"/>
    <property type="project" value="UniProtKB-SubCell"/>
</dbReference>
<name>A0A7R9J6D6_TIMCA</name>
<dbReference type="EMBL" id="OE181692">
    <property type="protein sequence ID" value="CAD7573547.1"/>
    <property type="molecule type" value="Genomic_DNA"/>
</dbReference>
<keyword evidence="6" id="KW-0808">Transferase</keyword>
<dbReference type="PANTHER" id="PTHR12209">
    <property type="entry name" value="NON-SPECIFIC SERINE/THREONINE PROTEIN KINASE"/>
    <property type="match status" value="1"/>
</dbReference>
<evidence type="ECO:0000256" key="21">
    <source>
        <dbReference type="SAM" id="MobiDB-lite"/>
    </source>
</evidence>
<dbReference type="GO" id="GO:0005524">
    <property type="term" value="F:ATP binding"/>
    <property type="evidence" value="ECO:0007669"/>
    <property type="project" value="UniProtKB-KW"/>
</dbReference>
<evidence type="ECO:0000256" key="16">
    <source>
        <dbReference type="ARBA" id="ARBA00062157"/>
    </source>
</evidence>
<evidence type="ECO:0000256" key="18">
    <source>
        <dbReference type="ARBA" id="ARBA00080585"/>
    </source>
</evidence>
<sequence>MKSELLLGRPQAMSLTRLFGGTGNLGGAAAGLTGVLAGAVMLGARQRVSGVESVEGSGAGDAGRERSATGGRGAELEGPLIKQGAEAKIYKGFYLGKSTLVKERFKKSYRHVELDEHLTKERIRAETRSIMKCKVAGISTPALYLVDMGRRCIYMEYIENSITVKDYIASLTDENSEETSMKKKLEHIAQEIGKTLGKMHANNIIHGDLTTSNMLLVDKGDVKVLVMIDFGLSHGDASTMNKGVDLYVLERAILSTHANVESLFPAIIKFYIKTNKDAEEVMKKLEEVRARGRKRTMVG</sequence>
<dbReference type="SMART" id="SM00220">
    <property type="entry name" value="S_TKc"/>
    <property type="match status" value="1"/>
</dbReference>
<dbReference type="PANTHER" id="PTHR12209:SF0">
    <property type="entry name" value="EKC_KEOPS COMPLEX SUBUNIT TP53RK"/>
    <property type="match status" value="1"/>
</dbReference>
<keyword evidence="12" id="KW-0539">Nucleus</keyword>
<keyword evidence="9" id="KW-0418">Kinase</keyword>
<evidence type="ECO:0000256" key="15">
    <source>
        <dbReference type="ARBA" id="ARBA00056624"/>
    </source>
</evidence>
<dbReference type="GO" id="GO:0016787">
    <property type="term" value="F:hydrolase activity"/>
    <property type="evidence" value="ECO:0007669"/>
    <property type="project" value="UniProtKB-KW"/>
</dbReference>
<dbReference type="GO" id="GO:0005829">
    <property type="term" value="C:cytosol"/>
    <property type="evidence" value="ECO:0007669"/>
    <property type="project" value="TreeGrafter"/>
</dbReference>
<keyword evidence="11" id="KW-0067">ATP-binding</keyword>
<dbReference type="GO" id="GO:0070525">
    <property type="term" value="P:tRNA threonylcarbamoyladenosine metabolic process"/>
    <property type="evidence" value="ECO:0007669"/>
    <property type="project" value="TreeGrafter"/>
</dbReference>
<gene>
    <name evidence="23" type="ORF">TCMB3V08_LOCUS6183</name>
</gene>
<dbReference type="PROSITE" id="PS50011">
    <property type="entry name" value="PROTEIN_KINASE_DOM"/>
    <property type="match status" value="1"/>
</dbReference>
<accession>A0A7R9J6D6</accession>
<dbReference type="GO" id="GO:0000408">
    <property type="term" value="C:EKC/KEOPS complex"/>
    <property type="evidence" value="ECO:0007669"/>
    <property type="project" value="TreeGrafter"/>
</dbReference>
<evidence type="ECO:0000313" key="23">
    <source>
        <dbReference type="EMBL" id="CAD7573547.1"/>
    </source>
</evidence>
<evidence type="ECO:0000256" key="3">
    <source>
        <dbReference type="ARBA" id="ARBA00012513"/>
    </source>
</evidence>
<keyword evidence="8" id="KW-0547">Nucleotide-binding</keyword>
<evidence type="ECO:0000259" key="22">
    <source>
        <dbReference type="PROSITE" id="PS50011"/>
    </source>
</evidence>
<dbReference type="InterPro" id="IPR011009">
    <property type="entry name" value="Kinase-like_dom_sf"/>
</dbReference>
<evidence type="ECO:0000256" key="1">
    <source>
        <dbReference type="ARBA" id="ARBA00004123"/>
    </source>
</evidence>
<evidence type="ECO:0000256" key="5">
    <source>
        <dbReference type="ARBA" id="ARBA00022553"/>
    </source>
</evidence>
<comment type="similarity">
    <text evidence="2">Belongs to the protein kinase superfamily. BUD32 family.</text>
</comment>
<feature type="region of interest" description="Disordered" evidence="21">
    <location>
        <begin position="53"/>
        <end position="75"/>
    </location>
</feature>